<accession>A0ABT3IUB4</accession>
<comment type="caution">
    <text evidence="1">The sequence shown here is derived from an EMBL/GenBank/DDBJ whole genome shotgun (WGS) entry which is preliminary data.</text>
</comment>
<reference evidence="1 2" key="1">
    <citation type="submission" date="2022-10" db="EMBL/GenBank/DDBJ databases">
        <title>Chitinophaga nivalis PC15 sp. nov., isolated from Pyeongchang county, South Korea.</title>
        <authorList>
            <person name="Trinh H.N."/>
        </authorList>
    </citation>
    <scope>NUCLEOTIDE SEQUENCE [LARGE SCALE GENOMIC DNA]</scope>
    <source>
        <strain evidence="1 2">PC14</strain>
    </source>
</reference>
<gene>
    <name evidence="1" type="ORF">OL497_27080</name>
</gene>
<dbReference type="RefSeq" id="WP_264734398.1">
    <property type="nucleotide sequence ID" value="NZ_JAPDNR010000001.1"/>
</dbReference>
<evidence type="ECO:0000313" key="1">
    <source>
        <dbReference type="EMBL" id="MCW3487591.1"/>
    </source>
</evidence>
<dbReference type="Proteomes" id="UP001207742">
    <property type="component" value="Unassembled WGS sequence"/>
</dbReference>
<name>A0ABT3IUB4_9BACT</name>
<evidence type="ECO:0000313" key="2">
    <source>
        <dbReference type="Proteomes" id="UP001207742"/>
    </source>
</evidence>
<dbReference type="PROSITE" id="PS51257">
    <property type="entry name" value="PROKAR_LIPOPROTEIN"/>
    <property type="match status" value="1"/>
</dbReference>
<proteinExistence type="predicted"/>
<dbReference type="EMBL" id="JAPDNS010000002">
    <property type="protein sequence ID" value="MCW3487591.1"/>
    <property type="molecule type" value="Genomic_DNA"/>
</dbReference>
<keyword evidence="2" id="KW-1185">Reference proteome</keyword>
<protein>
    <submittedName>
        <fullName evidence="1">Uncharacterized protein</fullName>
    </submittedName>
</protein>
<organism evidence="1 2">
    <name type="scientific">Chitinophaga nivalis</name>
    <dbReference type="NCBI Taxonomy" id="2991709"/>
    <lineage>
        <taxon>Bacteria</taxon>
        <taxon>Pseudomonadati</taxon>
        <taxon>Bacteroidota</taxon>
        <taxon>Chitinophagia</taxon>
        <taxon>Chitinophagales</taxon>
        <taxon>Chitinophagaceae</taxon>
        <taxon>Chitinophaga</taxon>
    </lineage>
</organism>
<sequence>MNKLIQLVVLISVMVLTGACKKDQNPRLPDDLKRASIPLITKAAGSDANIGDVNTFQAKFNADLYFKDDEKPRKMDVVVIFKGDRTNVKVLKADITAYPTAVTATAAQLAALFGKTAASLVKDDYFQIGLDVYMNSGLTVTMFSNQVAQPYGPDAANYPGSSLSIRYTKL</sequence>